<feature type="compositionally biased region" description="Basic and acidic residues" evidence="1">
    <location>
        <begin position="80"/>
        <end position="89"/>
    </location>
</feature>
<feature type="region of interest" description="Disordered" evidence="1">
    <location>
        <begin position="80"/>
        <end position="120"/>
    </location>
</feature>
<dbReference type="Pfam" id="PF10898">
    <property type="entry name" value="DUF2716"/>
    <property type="match status" value="1"/>
</dbReference>
<protein>
    <submittedName>
        <fullName evidence="2">DUF2716 domain-containing protein</fullName>
    </submittedName>
</protein>
<feature type="compositionally biased region" description="Basic residues" evidence="1">
    <location>
        <begin position="109"/>
        <end position="118"/>
    </location>
</feature>
<comment type="caution">
    <text evidence="2">The sequence shown here is derived from an EMBL/GenBank/DDBJ whole genome shotgun (WGS) entry which is preliminary data.</text>
</comment>
<name>A0A4R4RY91_9ACTN</name>
<evidence type="ECO:0000256" key="1">
    <source>
        <dbReference type="SAM" id="MobiDB-lite"/>
    </source>
</evidence>
<evidence type="ECO:0000313" key="3">
    <source>
        <dbReference type="Proteomes" id="UP000295621"/>
    </source>
</evidence>
<organism evidence="2 3">
    <name type="scientific">Jiangella ureilytica</name>
    <dbReference type="NCBI Taxonomy" id="2530374"/>
    <lineage>
        <taxon>Bacteria</taxon>
        <taxon>Bacillati</taxon>
        <taxon>Actinomycetota</taxon>
        <taxon>Actinomycetes</taxon>
        <taxon>Jiangellales</taxon>
        <taxon>Jiangellaceae</taxon>
        <taxon>Jiangella</taxon>
    </lineage>
</organism>
<dbReference type="Proteomes" id="UP000295621">
    <property type="component" value="Unassembled WGS sequence"/>
</dbReference>
<keyword evidence="3" id="KW-1185">Reference proteome</keyword>
<dbReference type="OrthoDB" id="80999at2"/>
<dbReference type="InterPro" id="IPR020323">
    <property type="entry name" value="DUF2716"/>
</dbReference>
<feature type="compositionally biased region" description="Basic and acidic residues" evidence="1">
    <location>
        <begin position="16"/>
        <end position="28"/>
    </location>
</feature>
<accession>A0A4R4RY91</accession>
<reference evidence="2 3" key="1">
    <citation type="submission" date="2019-02" db="EMBL/GenBank/DDBJ databases">
        <title>Draft genome sequences of novel Actinobacteria.</title>
        <authorList>
            <person name="Sahin N."/>
            <person name="Ay H."/>
            <person name="Saygin H."/>
        </authorList>
    </citation>
    <scope>NUCLEOTIDE SEQUENCE [LARGE SCALE GENOMIC DNA]</scope>
    <source>
        <strain evidence="2 3">KC603</strain>
    </source>
</reference>
<feature type="region of interest" description="Disordered" evidence="1">
    <location>
        <begin position="1"/>
        <end position="45"/>
    </location>
</feature>
<feature type="compositionally biased region" description="Basic residues" evidence="1">
    <location>
        <begin position="1"/>
        <end position="14"/>
    </location>
</feature>
<gene>
    <name evidence="2" type="ORF">E1212_05385</name>
</gene>
<evidence type="ECO:0000313" key="2">
    <source>
        <dbReference type="EMBL" id="TDC53643.1"/>
    </source>
</evidence>
<dbReference type="EMBL" id="SMKL01000008">
    <property type="protein sequence ID" value="TDC53643.1"/>
    <property type="molecule type" value="Genomic_DNA"/>
</dbReference>
<dbReference type="AlphaFoldDB" id="A0A4R4RY91"/>
<sequence>MDRLRAGRLRRVRPGPRLDTRRVRALDRRHPHPRPAPAERRRLTAGVTRVSRTGWDNEAWERIADPDRIWSAFDRQYRCRPDKSGDPAGRRGSGGLGDRRPVTGLRPVTGHRARRPRLRPGEDRRRRLVLDAFTEAFAEGTRLDVLDRQHVARWFWPHRQERLGEPWRVEPFPGGDRELCGYP</sequence>
<proteinExistence type="predicted"/>